<dbReference type="OrthoDB" id="4062651at2759"/>
<evidence type="ECO:0000256" key="2">
    <source>
        <dbReference type="ARBA" id="ARBA00022679"/>
    </source>
</evidence>
<keyword evidence="4" id="KW-0418">Kinase</keyword>
<dbReference type="GO" id="GO:0004707">
    <property type="term" value="F:MAP kinase activity"/>
    <property type="evidence" value="ECO:0007669"/>
    <property type="project" value="UniProtKB-EC"/>
</dbReference>
<dbReference type="PANTHER" id="PTHR48016">
    <property type="entry name" value="MAP KINASE KINASE KINASE SSK2-RELATED-RELATED"/>
    <property type="match status" value="1"/>
</dbReference>
<dbReference type="AlphaFoldDB" id="A0A0P7AYX2"/>
<comment type="caution">
    <text evidence="9">The sequence shown here is derived from an EMBL/GenBank/DDBJ whole genome shotgun (WGS) entry which is preliminary data.</text>
</comment>
<dbReference type="PROSITE" id="PS50011">
    <property type="entry name" value="PROTEIN_KINASE_DOM"/>
    <property type="match status" value="1"/>
</dbReference>
<dbReference type="PANTHER" id="PTHR48016:SF56">
    <property type="entry name" value="MAPKK KINASE"/>
    <property type="match status" value="1"/>
</dbReference>
<dbReference type="Gene3D" id="3.30.200.20">
    <property type="entry name" value="Phosphorylase Kinase, domain 1"/>
    <property type="match status" value="1"/>
</dbReference>
<dbReference type="InterPro" id="IPR011009">
    <property type="entry name" value="Kinase-like_dom_sf"/>
</dbReference>
<dbReference type="EMBL" id="LKCW01000099">
    <property type="protein sequence ID" value="KPM39730.1"/>
    <property type="molecule type" value="Genomic_DNA"/>
</dbReference>
<feature type="domain" description="Protein kinase" evidence="8">
    <location>
        <begin position="197"/>
        <end position="447"/>
    </location>
</feature>
<name>A0A0P7AYX2_9HYPO</name>
<dbReference type="SUPFAM" id="SSF56112">
    <property type="entry name" value="Protein kinase-like (PK-like)"/>
    <property type="match status" value="1"/>
</dbReference>
<dbReference type="Gene3D" id="1.10.510.10">
    <property type="entry name" value="Transferase(Phosphotransferase) domain 1"/>
    <property type="match status" value="1"/>
</dbReference>
<comment type="catalytic activity">
    <reaction evidence="6">
        <text>L-threonyl-[protein] + ATP = O-phospho-L-threonyl-[protein] + ADP + H(+)</text>
        <dbReference type="Rhea" id="RHEA:46608"/>
        <dbReference type="Rhea" id="RHEA-COMP:11060"/>
        <dbReference type="Rhea" id="RHEA-COMP:11605"/>
        <dbReference type="ChEBI" id="CHEBI:15378"/>
        <dbReference type="ChEBI" id="CHEBI:30013"/>
        <dbReference type="ChEBI" id="CHEBI:30616"/>
        <dbReference type="ChEBI" id="CHEBI:61977"/>
        <dbReference type="ChEBI" id="CHEBI:456216"/>
        <dbReference type="EC" id="2.7.11.24"/>
    </reaction>
    <physiologicalReaction direction="left-to-right" evidence="6">
        <dbReference type="Rhea" id="RHEA:46609"/>
    </physiologicalReaction>
</comment>
<accession>A0A0P7AYX2</accession>
<evidence type="ECO:0000256" key="1">
    <source>
        <dbReference type="ARBA" id="ARBA00012411"/>
    </source>
</evidence>
<dbReference type="InterPro" id="IPR000719">
    <property type="entry name" value="Prot_kinase_dom"/>
</dbReference>
<keyword evidence="2" id="KW-0808">Transferase</keyword>
<keyword evidence="3" id="KW-0547">Nucleotide-binding</keyword>
<keyword evidence="10" id="KW-1185">Reference proteome</keyword>
<evidence type="ECO:0000256" key="5">
    <source>
        <dbReference type="ARBA" id="ARBA00022840"/>
    </source>
</evidence>
<dbReference type="InterPro" id="IPR050538">
    <property type="entry name" value="MAP_kinase_kinase_kinase"/>
</dbReference>
<dbReference type="GO" id="GO:0005524">
    <property type="term" value="F:ATP binding"/>
    <property type="evidence" value="ECO:0007669"/>
    <property type="project" value="UniProtKB-KW"/>
</dbReference>
<evidence type="ECO:0000256" key="7">
    <source>
        <dbReference type="ARBA" id="ARBA00048130"/>
    </source>
</evidence>
<organism evidence="9 10">
    <name type="scientific">Neonectria ditissima</name>
    <dbReference type="NCBI Taxonomy" id="78410"/>
    <lineage>
        <taxon>Eukaryota</taxon>
        <taxon>Fungi</taxon>
        <taxon>Dikarya</taxon>
        <taxon>Ascomycota</taxon>
        <taxon>Pezizomycotina</taxon>
        <taxon>Sordariomycetes</taxon>
        <taxon>Hypocreomycetidae</taxon>
        <taxon>Hypocreales</taxon>
        <taxon>Nectriaceae</taxon>
        <taxon>Neonectria</taxon>
    </lineage>
</organism>
<dbReference type="Pfam" id="PF00069">
    <property type="entry name" value="Pkinase"/>
    <property type="match status" value="1"/>
</dbReference>
<evidence type="ECO:0000256" key="4">
    <source>
        <dbReference type="ARBA" id="ARBA00022777"/>
    </source>
</evidence>
<comment type="catalytic activity">
    <reaction evidence="7">
        <text>L-seryl-[protein] + ATP = O-phospho-L-seryl-[protein] + ADP + H(+)</text>
        <dbReference type="Rhea" id="RHEA:17989"/>
        <dbReference type="Rhea" id="RHEA-COMP:9863"/>
        <dbReference type="Rhea" id="RHEA-COMP:11604"/>
        <dbReference type="ChEBI" id="CHEBI:15378"/>
        <dbReference type="ChEBI" id="CHEBI:29999"/>
        <dbReference type="ChEBI" id="CHEBI:30616"/>
        <dbReference type="ChEBI" id="CHEBI:83421"/>
        <dbReference type="ChEBI" id="CHEBI:456216"/>
        <dbReference type="EC" id="2.7.11.24"/>
    </reaction>
    <physiologicalReaction direction="left-to-right" evidence="7">
        <dbReference type="Rhea" id="RHEA:17990"/>
    </physiologicalReaction>
</comment>
<evidence type="ECO:0000313" key="10">
    <source>
        <dbReference type="Proteomes" id="UP000050424"/>
    </source>
</evidence>
<dbReference type="Proteomes" id="UP000050424">
    <property type="component" value="Unassembled WGS sequence"/>
</dbReference>
<evidence type="ECO:0000259" key="8">
    <source>
        <dbReference type="PROSITE" id="PS50011"/>
    </source>
</evidence>
<dbReference type="EC" id="2.7.11.24" evidence="1"/>
<evidence type="ECO:0000256" key="3">
    <source>
        <dbReference type="ARBA" id="ARBA00022741"/>
    </source>
</evidence>
<keyword evidence="5" id="KW-0067">ATP-binding</keyword>
<sequence length="455" mass="51480">MWRLRQEPMLYLFPGNNGSREVLQDPRNKGIVEDCSDAFLRQQWSSKTCIPVPIPDPSSRSFKFTILTMGPDGDIKINCIPGLEMGCSLLLRPLTGQIILHDFYPGNRLFLRGPTASSFTGDASPRFALLNQTTNLKFSFGLGLGSPDSYVWHVVWRRSLPLWQNWTARPRLSNERLFFPGCAALSSIVLDIGETKIMRKRCIEDGPTSTVLEGILMSSGDIVAVKEIELSRQVYQYPKGLKSTIKKVSSLSHLHLVRFIGAATGPKHLYIMEPLKSGNITQLDNGIGKAAGRVRSILYQTLQALDYLDRQGFVHGEVRPENIMYTQLGNGSYLYQLSTTSFAEFNRKKQDPTYADWFKAPEVLRDPKAARTSKADIWSLYATLLFTFDRCMFRKLCGPGGWLRMSYSPQRLVYERYHCLHDMVNFSPEDRPTAATILDQIPRDEYAVPPCSELS</sequence>
<reference evidence="9 10" key="1">
    <citation type="submission" date="2015-09" db="EMBL/GenBank/DDBJ databases">
        <title>Draft genome of a European isolate of the apple canker pathogen Neonectria ditissima.</title>
        <authorList>
            <person name="Gomez-Cortecero A."/>
            <person name="Harrison R.J."/>
            <person name="Armitage A.D."/>
        </authorList>
    </citation>
    <scope>NUCLEOTIDE SEQUENCE [LARGE SCALE GENOMIC DNA]</scope>
    <source>
        <strain evidence="9 10">R09/05</strain>
    </source>
</reference>
<gene>
    <name evidence="9" type="ORF">AK830_g6806</name>
</gene>
<dbReference type="STRING" id="78410.A0A0P7AYX2"/>
<evidence type="ECO:0000313" key="9">
    <source>
        <dbReference type="EMBL" id="KPM39730.1"/>
    </source>
</evidence>
<proteinExistence type="predicted"/>
<dbReference type="CDD" id="cd00180">
    <property type="entry name" value="PKc"/>
    <property type="match status" value="1"/>
</dbReference>
<protein>
    <recommendedName>
        <fullName evidence="1">mitogen-activated protein kinase</fullName>
        <ecNumber evidence="1">2.7.11.24</ecNumber>
    </recommendedName>
</protein>
<evidence type="ECO:0000256" key="6">
    <source>
        <dbReference type="ARBA" id="ARBA00047919"/>
    </source>
</evidence>